<evidence type="ECO:0000256" key="1">
    <source>
        <dbReference type="ARBA" id="ARBA00006484"/>
    </source>
</evidence>
<evidence type="ECO:0000313" key="5">
    <source>
        <dbReference type="Proteomes" id="UP000218811"/>
    </source>
</evidence>
<sequence length="306" mass="33925">MSAIDENFPPKPKWTANDMPDLTGKVMIVTGGNSGIGKQTVKTLLKRGAKVYMASRNKAKAMKAIFSLQKATGREAIFLELDLANLRSVKKAAAEFQSKEKKLHVLFNNAGVMVPALHELTADGYDMQFGVNVLGHFYFTRLLLPTMMATVQADKEKTRVVTVSSHRHLFTKLNYDALRAGNERNRMGRQELYQMSKYGCVAFAAELARRYGGHGIVSIAVNPGNIRTGISRHAGPVSQVYTRTMFHSTEKGALTQLYAGTAPEAAKMNGKYLIPWARVSEARADAVEPPTGKKLWEWMKEQMAEI</sequence>
<keyword evidence="5" id="KW-1185">Reference proteome</keyword>
<protein>
    <submittedName>
        <fullName evidence="4">NAD(P)-binding protein</fullName>
    </submittedName>
</protein>
<dbReference type="PANTHER" id="PTHR24320">
    <property type="entry name" value="RETINOL DEHYDROGENASE"/>
    <property type="match status" value="1"/>
</dbReference>
<evidence type="ECO:0000313" key="4">
    <source>
        <dbReference type="EMBL" id="PCH39965.1"/>
    </source>
</evidence>
<keyword evidence="3" id="KW-0560">Oxidoreductase</keyword>
<dbReference type="STRING" id="742152.A0A2H3JEJ5"/>
<dbReference type="Gene3D" id="3.40.50.720">
    <property type="entry name" value="NAD(P)-binding Rossmann-like Domain"/>
    <property type="match status" value="1"/>
</dbReference>
<dbReference type="InterPro" id="IPR002347">
    <property type="entry name" value="SDR_fam"/>
</dbReference>
<dbReference type="Pfam" id="PF00106">
    <property type="entry name" value="adh_short"/>
    <property type="match status" value="1"/>
</dbReference>
<dbReference type="InterPro" id="IPR036291">
    <property type="entry name" value="NAD(P)-bd_dom_sf"/>
</dbReference>
<keyword evidence="2" id="KW-0521">NADP</keyword>
<dbReference type="AlphaFoldDB" id="A0A2H3JEJ5"/>
<name>A0A2H3JEJ5_WOLCO</name>
<dbReference type="PRINTS" id="PR00081">
    <property type="entry name" value="GDHRDH"/>
</dbReference>
<evidence type="ECO:0000256" key="2">
    <source>
        <dbReference type="ARBA" id="ARBA00022857"/>
    </source>
</evidence>
<dbReference type="Proteomes" id="UP000218811">
    <property type="component" value="Unassembled WGS sequence"/>
</dbReference>
<comment type="similarity">
    <text evidence="1">Belongs to the short-chain dehydrogenases/reductases (SDR) family.</text>
</comment>
<dbReference type="SUPFAM" id="SSF51735">
    <property type="entry name" value="NAD(P)-binding Rossmann-fold domains"/>
    <property type="match status" value="1"/>
</dbReference>
<dbReference type="OrthoDB" id="191139at2759"/>
<gene>
    <name evidence="4" type="ORF">WOLCODRAFT_23755</name>
</gene>
<organism evidence="4 5">
    <name type="scientific">Wolfiporia cocos (strain MD-104)</name>
    <name type="common">Brown rot fungus</name>
    <dbReference type="NCBI Taxonomy" id="742152"/>
    <lineage>
        <taxon>Eukaryota</taxon>
        <taxon>Fungi</taxon>
        <taxon>Dikarya</taxon>
        <taxon>Basidiomycota</taxon>
        <taxon>Agaricomycotina</taxon>
        <taxon>Agaricomycetes</taxon>
        <taxon>Polyporales</taxon>
        <taxon>Phaeolaceae</taxon>
        <taxon>Wolfiporia</taxon>
    </lineage>
</organism>
<reference evidence="4 5" key="1">
    <citation type="journal article" date="2012" name="Science">
        <title>The Paleozoic origin of enzymatic lignin decomposition reconstructed from 31 fungal genomes.</title>
        <authorList>
            <person name="Floudas D."/>
            <person name="Binder M."/>
            <person name="Riley R."/>
            <person name="Barry K."/>
            <person name="Blanchette R.A."/>
            <person name="Henrissat B."/>
            <person name="Martinez A.T."/>
            <person name="Otillar R."/>
            <person name="Spatafora J.W."/>
            <person name="Yadav J.S."/>
            <person name="Aerts A."/>
            <person name="Benoit I."/>
            <person name="Boyd A."/>
            <person name="Carlson A."/>
            <person name="Copeland A."/>
            <person name="Coutinho P.M."/>
            <person name="de Vries R.P."/>
            <person name="Ferreira P."/>
            <person name="Findley K."/>
            <person name="Foster B."/>
            <person name="Gaskell J."/>
            <person name="Glotzer D."/>
            <person name="Gorecki P."/>
            <person name="Heitman J."/>
            <person name="Hesse C."/>
            <person name="Hori C."/>
            <person name="Igarashi K."/>
            <person name="Jurgens J.A."/>
            <person name="Kallen N."/>
            <person name="Kersten P."/>
            <person name="Kohler A."/>
            <person name="Kuees U."/>
            <person name="Kumar T.K.A."/>
            <person name="Kuo A."/>
            <person name="LaButti K."/>
            <person name="Larrondo L.F."/>
            <person name="Lindquist E."/>
            <person name="Ling A."/>
            <person name="Lombard V."/>
            <person name="Lucas S."/>
            <person name="Lundell T."/>
            <person name="Martin R."/>
            <person name="McLaughlin D.J."/>
            <person name="Morgenstern I."/>
            <person name="Morin E."/>
            <person name="Murat C."/>
            <person name="Nagy L.G."/>
            <person name="Nolan M."/>
            <person name="Ohm R.A."/>
            <person name="Patyshakuliyeva A."/>
            <person name="Rokas A."/>
            <person name="Ruiz-Duenas F.J."/>
            <person name="Sabat G."/>
            <person name="Salamov A."/>
            <person name="Samejima M."/>
            <person name="Schmutz J."/>
            <person name="Slot J.C."/>
            <person name="St John F."/>
            <person name="Stenlid J."/>
            <person name="Sun H."/>
            <person name="Sun S."/>
            <person name="Syed K."/>
            <person name="Tsang A."/>
            <person name="Wiebenga A."/>
            <person name="Young D."/>
            <person name="Pisabarro A."/>
            <person name="Eastwood D.C."/>
            <person name="Martin F."/>
            <person name="Cullen D."/>
            <person name="Grigoriev I.V."/>
            <person name="Hibbett D.S."/>
        </authorList>
    </citation>
    <scope>NUCLEOTIDE SEQUENCE [LARGE SCALE GENOMIC DNA]</scope>
    <source>
        <strain evidence="4 5">MD-104</strain>
    </source>
</reference>
<dbReference type="GO" id="GO:0016491">
    <property type="term" value="F:oxidoreductase activity"/>
    <property type="evidence" value="ECO:0007669"/>
    <property type="project" value="UniProtKB-KW"/>
</dbReference>
<dbReference type="EMBL" id="KB468053">
    <property type="protein sequence ID" value="PCH39965.1"/>
    <property type="molecule type" value="Genomic_DNA"/>
</dbReference>
<accession>A0A2H3JEJ5</accession>
<proteinExistence type="inferred from homology"/>
<dbReference type="PANTHER" id="PTHR24320:SF236">
    <property type="entry name" value="SHORT-CHAIN DEHYDROGENASE-RELATED"/>
    <property type="match status" value="1"/>
</dbReference>
<dbReference type="OMA" id="AVANPIY"/>
<evidence type="ECO:0000256" key="3">
    <source>
        <dbReference type="ARBA" id="ARBA00023002"/>
    </source>
</evidence>